<gene>
    <name evidence="2" type="ORF">Q8947_11755</name>
</gene>
<dbReference type="RefSeq" id="WP_165279643.1">
    <property type="nucleotide sequence ID" value="NZ_JAUZQE010000031.1"/>
</dbReference>
<feature type="transmembrane region" description="Helical" evidence="1">
    <location>
        <begin position="33"/>
        <end position="61"/>
    </location>
</feature>
<comment type="caution">
    <text evidence="2">The sequence shown here is derived from an EMBL/GenBank/DDBJ whole genome shotgun (WGS) entry which is preliminary data.</text>
</comment>
<proteinExistence type="predicted"/>
<keyword evidence="3" id="KW-1185">Reference proteome</keyword>
<accession>A0ABU1D8C4</accession>
<keyword evidence="1" id="KW-1133">Transmembrane helix</keyword>
<dbReference type="Proteomes" id="UP001232156">
    <property type="component" value="Unassembled WGS sequence"/>
</dbReference>
<sequence>MQYVIQILAAILIGISIGALFGPRYTARFIGSLAAIVLALVTIATANWMILAVGTAIYLFVMLLPAGATSRA</sequence>
<organism evidence="2 3">
    <name type="scientific">Yanghanlia caeni</name>
    <dbReference type="NCBI Taxonomy" id="3064283"/>
    <lineage>
        <taxon>Bacteria</taxon>
        <taxon>Pseudomonadati</taxon>
        <taxon>Pseudomonadota</taxon>
        <taxon>Betaproteobacteria</taxon>
        <taxon>Burkholderiales</taxon>
        <taxon>Alcaligenaceae</taxon>
        <taxon>Yanghanlia</taxon>
    </lineage>
</organism>
<keyword evidence="1" id="KW-0812">Transmembrane</keyword>
<protein>
    <submittedName>
        <fullName evidence="2">Uncharacterized protein</fullName>
    </submittedName>
</protein>
<name>A0ABU1D8C4_9BURK</name>
<evidence type="ECO:0000313" key="3">
    <source>
        <dbReference type="Proteomes" id="UP001232156"/>
    </source>
</evidence>
<feature type="transmembrane region" description="Helical" evidence="1">
    <location>
        <begin position="7"/>
        <end position="27"/>
    </location>
</feature>
<reference evidence="2 3" key="1">
    <citation type="submission" date="2023-08" db="EMBL/GenBank/DDBJ databases">
        <title>Alcaligenaceae gen. nov., a novel taxon isolated from the sludge of Yixing Pesticide Factory.</title>
        <authorList>
            <person name="Ruan L."/>
        </authorList>
    </citation>
    <scope>NUCLEOTIDE SEQUENCE [LARGE SCALE GENOMIC DNA]</scope>
    <source>
        <strain evidence="2 3">LG-2</strain>
    </source>
</reference>
<keyword evidence="1" id="KW-0472">Membrane</keyword>
<evidence type="ECO:0000313" key="2">
    <source>
        <dbReference type="EMBL" id="MDR4126655.1"/>
    </source>
</evidence>
<dbReference type="EMBL" id="JAUZQE010000031">
    <property type="protein sequence ID" value="MDR4126655.1"/>
    <property type="molecule type" value="Genomic_DNA"/>
</dbReference>
<evidence type="ECO:0000256" key="1">
    <source>
        <dbReference type="SAM" id="Phobius"/>
    </source>
</evidence>